<name>A0A6J5LZM1_9CAUD</name>
<sequence>MSDWQTAMLCILPLMLASGIGEASVRAWWYVTGPKLRCWAVILAASLAARSVTPAVGETPFQAYMYIDFLAGVAIAARPFTGPQRILCLLFISMVVADFLGGAGFENLFRSASLILGYAMWAVLLIWGMRDAGRGLAAILFGCGRNDHPVASGMANARRTGEEP</sequence>
<feature type="transmembrane region" description="Helical" evidence="1">
    <location>
        <begin position="87"/>
        <end position="105"/>
    </location>
</feature>
<organism evidence="2">
    <name type="scientific">uncultured Caudovirales phage</name>
    <dbReference type="NCBI Taxonomy" id="2100421"/>
    <lineage>
        <taxon>Viruses</taxon>
        <taxon>Duplodnaviria</taxon>
        <taxon>Heunggongvirae</taxon>
        <taxon>Uroviricota</taxon>
        <taxon>Caudoviricetes</taxon>
        <taxon>Peduoviridae</taxon>
        <taxon>Maltschvirus</taxon>
        <taxon>Maltschvirus maltsch</taxon>
    </lineage>
</organism>
<evidence type="ECO:0000256" key="1">
    <source>
        <dbReference type="SAM" id="Phobius"/>
    </source>
</evidence>
<keyword evidence="1" id="KW-0812">Transmembrane</keyword>
<gene>
    <name evidence="2" type="ORF">UFOVP407_7</name>
</gene>
<accession>A0A6J5LZM1</accession>
<keyword evidence="1" id="KW-0472">Membrane</keyword>
<keyword evidence="1" id="KW-1133">Transmembrane helix</keyword>
<dbReference type="EMBL" id="LR796379">
    <property type="protein sequence ID" value="CAB4140035.1"/>
    <property type="molecule type" value="Genomic_DNA"/>
</dbReference>
<reference evidence="2" key="1">
    <citation type="submission" date="2020-04" db="EMBL/GenBank/DDBJ databases">
        <authorList>
            <person name="Chiriac C."/>
            <person name="Salcher M."/>
            <person name="Ghai R."/>
            <person name="Kavagutti S V."/>
        </authorList>
    </citation>
    <scope>NUCLEOTIDE SEQUENCE</scope>
</reference>
<proteinExistence type="predicted"/>
<protein>
    <submittedName>
        <fullName evidence="2">Uncharacterized protein</fullName>
    </submittedName>
</protein>
<evidence type="ECO:0000313" key="2">
    <source>
        <dbReference type="EMBL" id="CAB4140035.1"/>
    </source>
</evidence>
<feature type="transmembrane region" description="Helical" evidence="1">
    <location>
        <begin position="111"/>
        <end position="129"/>
    </location>
</feature>